<sequence length="369" mass="40568">MHVLSATHDLDTPTVSDLLTGIADRAGAWLTRRRSPDGIGFGLCEGSIVPVELNATTAGVELWVALGLPLTAQERVSWIEHLAAYQLERTGLVVDRTWRGRQLVANPRQRSDGDTFFTMTTTAALDALGGQLRYPVRYLAEASVRDLEAAVSWEWLAHAPFGVGDFGPLVLHNTRLAVPGAAEQWSWVNEMLVRTQDPSGFWPVGTIAGPITPHINRAFHVLRASWNLSGRPIERAESLIDACLIAGDDPTFYGWDTGFACNDLDLAHVAYSAARWTDHRRDELADWARRLLARVLAVEKPGGGFSFFHETAMEAHAGIAMSGRRPKADMWGTLMYLGAIKMTAELGWPEVKAPWAFSKVHAVPEGGRR</sequence>
<organism evidence="1 2">
    <name type="scientific">Agromyces allii</name>
    <dbReference type="NCBI Taxonomy" id="393607"/>
    <lineage>
        <taxon>Bacteria</taxon>
        <taxon>Bacillati</taxon>
        <taxon>Actinomycetota</taxon>
        <taxon>Actinomycetes</taxon>
        <taxon>Micrococcales</taxon>
        <taxon>Microbacteriaceae</taxon>
        <taxon>Agromyces</taxon>
    </lineage>
</organism>
<comment type="caution">
    <text evidence="1">The sequence shown here is derived from an EMBL/GenBank/DDBJ whole genome shotgun (WGS) entry which is preliminary data.</text>
</comment>
<reference evidence="2" key="1">
    <citation type="journal article" date="2019" name="Int. J. Syst. Evol. Microbiol.">
        <title>The Global Catalogue of Microorganisms (GCM) 10K type strain sequencing project: providing services to taxonomists for standard genome sequencing and annotation.</title>
        <authorList>
            <consortium name="The Broad Institute Genomics Platform"/>
            <consortium name="The Broad Institute Genome Sequencing Center for Infectious Disease"/>
            <person name="Wu L."/>
            <person name="Ma J."/>
        </authorList>
    </citation>
    <scope>NUCLEOTIDE SEQUENCE [LARGE SCALE GENOMIC DNA]</scope>
    <source>
        <strain evidence="2">JCM 13584</strain>
    </source>
</reference>
<dbReference type="EMBL" id="BAAAMK010000004">
    <property type="protein sequence ID" value="GAA1955136.1"/>
    <property type="molecule type" value="Genomic_DNA"/>
</dbReference>
<gene>
    <name evidence="1" type="ORF">GCM10009717_21360</name>
</gene>
<accession>A0ABP5C1N9</accession>
<keyword evidence="2" id="KW-1185">Reference proteome</keyword>
<name>A0ABP5C1N9_9MICO</name>
<proteinExistence type="predicted"/>
<protein>
    <submittedName>
        <fullName evidence="1">Uncharacterized protein</fullName>
    </submittedName>
</protein>
<evidence type="ECO:0000313" key="1">
    <source>
        <dbReference type="EMBL" id="GAA1955136.1"/>
    </source>
</evidence>
<dbReference type="RefSeq" id="WP_170298531.1">
    <property type="nucleotide sequence ID" value="NZ_BAAAMK010000004.1"/>
</dbReference>
<evidence type="ECO:0000313" key="2">
    <source>
        <dbReference type="Proteomes" id="UP001499954"/>
    </source>
</evidence>
<dbReference type="Proteomes" id="UP001499954">
    <property type="component" value="Unassembled WGS sequence"/>
</dbReference>